<gene>
    <name evidence="1" type="ORF">K3G42_009256</name>
</gene>
<proteinExistence type="predicted"/>
<protein>
    <submittedName>
        <fullName evidence="1">Uncharacterized protein</fullName>
    </submittedName>
</protein>
<comment type="caution">
    <text evidence="1">The sequence shown here is derived from an EMBL/GenBank/DDBJ whole genome shotgun (WGS) entry which is preliminary data.</text>
</comment>
<evidence type="ECO:0000313" key="2">
    <source>
        <dbReference type="Proteomes" id="UP000827872"/>
    </source>
</evidence>
<reference evidence="1" key="1">
    <citation type="submission" date="2021-08" db="EMBL/GenBank/DDBJ databases">
        <title>The first chromosome-level gecko genome reveals the dynamic sex chromosomes of Neotropical dwarf geckos (Sphaerodactylidae: Sphaerodactylus).</title>
        <authorList>
            <person name="Pinto B.J."/>
            <person name="Keating S.E."/>
            <person name="Gamble T."/>
        </authorList>
    </citation>
    <scope>NUCLEOTIDE SEQUENCE</scope>
    <source>
        <strain evidence="1">TG3544</strain>
    </source>
</reference>
<name>A0ACB8FXP6_9SAUR</name>
<sequence>MKRQFFTSYLFSNSGKSILKEELHFGTKAHKWIAQQGPDPWAADAFDCPDPLTTFLENFAVLCKAKKWGRSNKAATAAWGLFNALQASTSNYNHVCNTIQTMTAAQQKLNEQHATEIRAMQEAHAKEHSVLRETKNIEIQDLRKAHEEEVSALTETKDRDIQNLNKAHDKELAALKETKDIEIQNLNKDHDQKIREKDVQIETLKKEHRKEIQTQAHEIAGLNRDNLTLLVTSRTHQAAADELRETQQLLNKRDQEISNLTGQLNDTQSAARFMAKENRTKIQEADHSACLQEIATLKRQFVYRKPL</sequence>
<keyword evidence="2" id="KW-1185">Reference proteome</keyword>
<dbReference type="Proteomes" id="UP000827872">
    <property type="component" value="Linkage Group LG13"/>
</dbReference>
<organism evidence="1 2">
    <name type="scientific">Sphaerodactylus townsendi</name>
    <dbReference type="NCBI Taxonomy" id="933632"/>
    <lineage>
        <taxon>Eukaryota</taxon>
        <taxon>Metazoa</taxon>
        <taxon>Chordata</taxon>
        <taxon>Craniata</taxon>
        <taxon>Vertebrata</taxon>
        <taxon>Euteleostomi</taxon>
        <taxon>Lepidosauria</taxon>
        <taxon>Squamata</taxon>
        <taxon>Bifurcata</taxon>
        <taxon>Gekkota</taxon>
        <taxon>Sphaerodactylidae</taxon>
        <taxon>Sphaerodactylus</taxon>
    </lineage>
</organism>
<evidence type="ECO:0000313" key="1">
    <source>
        <dbReference type="EMBL" id="KAH8011785.1"/>
    </source>
</evidence>
<accession>A0ACB8FXP6</accession>
<dbReference type="EMBL" id="CM037626">
    <property type="protein sequence ID" value="KAH8011785.1"/>
    <property type="molecule type" value="Genomic_DNA"/>
</dbReference>